<dbReference type="NCBIfam" id="TIGR01214">
    <property type="entry name" value="rmlD"/>
    <property type="match status" value="1"/>
</dbReference>
<dbReference type="Gene3D" id="3.90.25.10">
    <property type="entry name" value="UDP-galactose 4-epimerase, domain 1"/>
    <property type="match status" value="1"/>
</dbReference>
<dbReference type="EMBL" id="JAWLJX010000002">
    <property type="protein sequence ID" value="MDV6261116.1"/>
    <property type="molecule type" value="Genomic_DNA"/>
</dbReference>
<keyword evidence="2 4" id="KW-0560">Oxidoreductase</keyword>
<organism evidence="4 5">
    <name type="scientific">Rhodococcoides yunnanense</name>
    <dbReference type="NCBI Taxonomy" id="278209"/>
    <lineage>
        <taxon>Bacteria</taxon>
        <taxon>Bacillati</taxon>
        <taxon>Actinomycetota</taxon>
        <taxon>Actinomycetes</taxon>
        <taxon>Mycobacteriales</taxon>
        <taxon>Nocardiaceae</taxon>
        <taxon>Rhodococcoides</taxon>
    </lineage>
</organism>
<evidence type="ECO:0000256" key="2">
    <source>
        <dbReference type="RuleBase" id="RU364082"/>
    </source>
</evidence>
<evidence type="ECO:0000313" key="5">
    <source>
        <dbReference type="Proteomes" id="UP001185755"/>
    </source>
</evidence>
<name>A0ABU4BAG4_9NOCA</name>
<proteinExistence type="inferred from homology"/>
<reference evidence="4 5" key="1">
    <citation type="submission" date="2023-10" db="EMBL/GenBank/DDBJ databases">
        <title>Development of a sustainable strategy for remediation of hydrocarbon-contaminated territories based on the waste exchange concept.</title>
        <authorList>
            <person name="Krivoruchko A."/>
        </authorList>
    </citation>
    <scope>NUCLEOTIDE SEQUENCE [LARGE SCALE GENOMIC DNA]</scope>
    <source>
        <strain evidence="4 5">IEGM 1323</strain>
    </source>
</reference>
<dbReference type="PANTHER" id="PTHR10491:SF4">
    <property type="entry name" value="METHIONINE ADENOSYLTRANSFERASE 2 SUBUNIT BETA"/>
    <property type="match status" value="1"/>
</dbReference>
<dbReference type="Gene3D" id="3.40.50.720">
    <property type="entry name" value="NAD(P)-binding Rossmann-like Domain"/>
    <property type="match status" value="1"/>
</dbReference>
<evidence type="ECO:0000259" key="3">
    <source>
        <dbReference type="Pfam" id="PF04321"/>
    </source>
</evidence>
<dbReference type="RefSeq" id="WP_317563865.1">
    <property type="nucleotide sequence ID" value="NZ_JAWLJX010000002.1"/>
</dbReference>
<gene>
    <name evidence="4" type="primary">rfbD</name>
    <name evidence="4" type="ORF">R3P96_07155</name>
</gene>
<protein>
    <recommendedName>
        <fullName evidence="2">dTDP-4-dehydrorhamnose reductase</fullName>
        <ecNumber evidence="2">1.1.1.133</ecNumber>
    </recommendedName>
</protein>
<dbReference type="GO" id="GO:0008831">
    <property type="term" value="F:dTDP-4-dehydrorhamnose reductase activity"/>
    <property type="evidence" value="ECO:0007669"/>
    <property type="project" value="UniProtKB-EC"/>
</dbReference>
<dbReference type="CDD" id="cd05254">
    <property type="entry name" value="dTDP_HR_like_SDR_e"/>
    <property type="match status" value="1"/>
</dbReference>
<comment type="caution">
    <text evidence="4">The sequence shown here is derived from an EMBL/GenBank/DDBJ whole genome shotgun (WGS) entry which is preliminary data.</text>
</comment>
<keyword evidence="5" id="KW-1185">Reference proteome</keyword>
<dbReference type="PANTHER" id="PTHR10491">
    <property type="entry name" value="DTDP-4-DEHYDRORHAMNOSE REDUCTASE"/>
    <property type="match status" value="1"/>
</dbReference>
<dbReference type="Pfam" id="PF04321">
    <property type="entry name" value="RmlD_sub_bind"/>
    <property type="match status" value="1"/>
</dbReference>
<dbReference type="InterPro" id="IPR005913">
    <property type="entry name" value="dTDP_dehydrorham_reduct"/>
</dbReference>
<comment type="pathway">
    <text evidence="2">Carbohydrate biosynthesis; dTDP-L-rhamnose biosynthesis.</text>
</comment>
<comment type="function">
    <text evidence="2">Catalyzes the reduction of dTDP-6-deoxy-L-lyxo-4-hexulose to yield dTDP-L-rhamnose.</text>
</comment>
<comment type="similarity">
    <text evidence="1 2">Belongs to the dTDP-4-dehydrorhamnose reductase family.</text>
</comment>
<dbReference type="Proteomes" id="UP001185755">
    <property type="component" value="Unassembled WGS sequence"/>
</dbReference>
<feature type="domain" description="RmlD-like substrate binding" evidence="3">
    <location>
        <begin position="4"/>
        <end position="282"/>
    </location>
</feature>
<dbReference type="EC" id="1.1.1.133" evidence="2"/>
<dbReference type="InterPro" id="IPR029903">
    <property type="entry name" value="RmlD-like-bd"/>
</dbReference>
<sequence length="284" mass="29947">MNAILVTGAHGQLGRRVVALAAERGRGAEVFAYSSADLDITEPDAVAAAVSAGATVINCAAYTAVDAAETDEARAMAVNANGPRNLARACGRVGARLIHVSTDYVFDGTANEPYEVDAKTAPQSAYGRTKLAGELAVREELPEAVVVRTAWVYDNTGKNFVTTMRRLEGERETLSVVNDQIGSPTFALDLASGLLEIEADPTVVGRTLHYTNAGQASWFDLARAVFTHIGADAERVQPCSSAEYVVPAPRPAYSVLSPAAWVDAGLTPARPWSDALTAALTQSR</sequence>
<keyword evidence="2" id="KW-0521">NADP</keyword>
<accession>A0ABU4BAG4</accession>
<dbReference type="InterPro" id="IPR036291">
    <property type="entry name" value="NAD(P)-bd_dom_sf"/>
</dbReference>
<evidence type="ECO:0000313" key="4">
    <source>
        <dbReference type="EMBL" id="MDV6261116.1"/>
    </source>
</evidence>
<dbReference type="SUPFAM" id="SSF51735">
    <property type="entry name" value="NAD(P)-binding Rossmann-fold domains"/>
    <property type="match status" value="1"/>
</dbReference>
<evidence type="ECO:0000256" key="1">
    <source>
        <dbReference type="ARBA" id="ARBA00010944"/>
    </source>
</evidence>